<evidence type="ECO:0000313" key="3">
    <source>
        <dbReference type="EMBL" id="RMM69116.1"/>
    </source>
</evidence>
<proteinExistence type="predicted"/>
<evidence type="ECO:0000256" key="1">
    <source>
        <dbReference type="SAM" id="MobiDB-lite"/>
    </source>
</evidence>
<gene>
    <name evidence="3" type="ORF">ALQ73_200257</name>
</gene>
<accession>A0A3M3G4K2</accession>
<feature type="domain" description="MobA/VirD2-like nuclease" evidence="2">
    <location>
        <begin position="92"/>
        <end position="206"/>
    </location>
</feature>
<dbReference type="Pfam" id="PF03432">
    <property type="entry name" value="Relaxase"/>
    <property type="match status" value="1"/>
</dbReference>
<dbReference type="EMBL" id="RBON01000149">
    <property type="protein sequence ID" value="RMM69116.1"/>
    <property type="molecule type" value="Genomic_DNA"/>
</dbReference>
<name>A0A3M3G4K2_PSESG</name>
<evidence type="ECO:0000259" key="2">
    <source>
        <dbReference type="Pfam" id="PF03432"/>
    </source>
</evidence>
<dbReference type="AlphaFoldDB" id="A0A3M3G4K2"/>
<dbReference type="Proteomes" id="UP000276829">
    <property type="component" value="Unassembled WGS sequence"/>
</dbReference>
<organism evidence="3 4">
    <name type="scientific">Pseudomonas savastanoi pv. glycinea</name>
    <name type="common">Pseudomonas syringae pv. glycinea</name>
    <dbReference type="NCBI Taxonomy" id="318"/>
    <lineage>
        <taxon>Bacteria</taxon>
        <taxon>Pseudomonadati</taxon>
        <taxon>Pseudomonadota</taxon>
        <taxon>Gammaproteobacteria</taxon>
        <taxon>Pseudomonadales</taxon>
        <taxon>Pseudomonadaceae</taxon>
        <taxon>Pseudomonas</taxon>
    </lineage>
</organism>
<sequence>MMATSDGFGSSGEHSIEFAFGHKRPKGQRLRLGNAGAKAQAWRTVRKVPEVMVRVSGGGKTLQHVKAHFDYISRNGKLDMINDQGERIGGKDQVADLFDSWDLDLSKGHGTNKQAFNVVFSMPAGTDPEKVLAATQAFARETLYGKHQYAMVLHTQETDPHKDAPAHPHVHLIIKAEGHDGKRLHIRKATLQQWREIFAEQLRDRGIEANATPRAVRGITPKAKTIDIYHLEKQGESKVRAAKLLEAQTDLNNPPTELKPWEKAILNRRSKTLREMHSVADQYEKEGDKALAGAIRSYVADLPPLETERHLLRKEVAEKVAALRDRERERPTDKQRDTGDKDLDR</sequence>
<protein>
    <recommendedName>
        <fullName evidence="2">MobA/VirD2-like nuclease domain-containing protein</fullName>
    </recommendedName>
</protein>
<dbReference type="InterPro" id="IPR005094">
    <property type="entry name" value="Endonuclease_MobA/VirD2"/>
</dbReference>
<evidence type="ECO:0000313" key="4">
    <source>
        <dbReference type="Proteomes" id="UP000276829"/>
    </source>
</evidence>
<reference evidence="3 4" key="1">
    <citation type="submission" date="2018-08" db="EMBL/GenBank/DDBJ databases">
        <title>Recombination of ecologically and evolutionarily significant loci maintains genetic cohesion in the Pseudomonas syringae species complex.</title>
        <authorList>
            <person name="Dillon M."/>
            <person name="Thakur S."/>
            <person name="Almeida R.N.D."/>
            <person name="Weir B.S."/>
            <person name="Guttman D.S."/>
        </authorList>
    </citation>
    <scope>NUCLEOTIDE SEQUENCE [LARGE SCALE GENOMIC DNA]</scope>
    <source>
        <strain evidence="3 4">ICMP 4324</strain>
    </source>
</reference>
<feature type="region of interest" description="Disordered" evidence="1">
    <location>
        <begin position="321"/>
        <end position="345"/>
    </location>
</feature>
<comment type="caution">
    <text evidence="3">The sequence shown here is derived from an EMBL/GenBank/DDBJ whole genome shotgun (WGS) entry which is preliminary data.</text>
</comment>